<feature type="transmembrane region" description="Helical" evidence="1">
    <location>
        <begin position="55"/>
        <end position="74"/>
    </location>
</feature>
<organism evidence="2 3">
    <name type="scientific">Streptococcus suis</name>
    <dbReference type="NCBI Taxonomy" id="1307"/>
    <lineage>
        <taxon>Bacteria</taxon>
        <taxon>Bacillati</taxon>
        <taxon>Bacillota</taxon>
        <taxon>Bacilli</taxon>
        <taxon>Lactobacillales</taxon>
        <taxon>Streptococcaceae</taxon>
        <taxon>Streptococcus</taxon>
    </lineage>
</organism>
<dbReference type="AlphaFoldDB" id="A0A116MRW8"/>
<dbReference type="EMBL" id="FIIF01000005">
    <property type="protein sequence ID" value="CYV62824.1"/>
    <property type="molecule type" value="Genomic_DNA"/>
</dbReference>
<reference evidence="2 3" key="1">
    <citation type="submission" date="2016-02" db="EMBL/GenBank/DDBJ databases">
        <authorList>
            <consortium name="Pathogen Informatics"/>
        </authorList>
    </citation>
    <scope>NUCLEOTIDE SEQUENCE [LARGE SCALE GENOMIC DNA]</scope>
    <source>
        <strain evidence="2 3">LSS82</strain>
    </source>
</reference>
<feature type="transmembrane region" description="Helical" evidence="1">
    <location>
        <begin position="114"/>
        <end position="135"/>
    </location>
</feature>
<keyword evidence="1" id="KW-1133">Transmembrane helix</keyword>
<evidence type="ECO:0000256" key="1">
    <source>
        <dbReference type="SAM" id="Phobius"/>
    </source>
</evidence>
<feature type="transmembrane region" description="Helical" evidence="1">
    <location>
        <begin position="162"/>
        <end position="182"/>
    </location>
</feature>
<dbReference type="Proteomes" id="UP000074825">
    <property type="component" value="Unassembled WGS sequence"/>
</dbReference>
<feature type="transmembrane region" description="Helical" evidence="1">
    <location>
        <begin position="21"/>
        <end position="43"/>
    </location>
</feature>
<sequence>MSHFYYQVLKKIQSKISIFQLFYLQMFQILLYIWTIQILFHIYNFNITHPTATNSYLSHQVIIFFIARGLTVYVRHRTYLLTPIIKRNFPKKERQLLINEIEEALQKSLEFTKWSCGILSTVLVLVTTMFFNVWLKMHDKTISDSDFIKEFEASSPNISDRLLLFVTIVAMIVGVVLAYYFILQLFSFHKKFVLKVLKNCEYCSPYYLSDCSKWKIILELAKEVFLWDYIKCLR</sequence>
<proteinExistence type="predicted"/>
<evidence type="ECO:0000313" key="3">
    <source>
        <dbReference type="Proteomes" id="UP000074825"/>
    </source>
</evidence>
<evidence type="ECO:0000313" key="2">
    <source>
        <dbReference type="EMBL" id="CYV62824.1"/>
    </source>
</evidence>
<gene>
    <name evidence="2" type="ORF">ERS132444_00869</name>
</gene>
<accession>A0A116MRW8</accession>
<protein>
    <submittedName>
        <fullName evidence="2">Uncharacterized protein</fullName>
    </submittedName>
</protein>
<keyword evidence="1" id="KW-0812">Transmembrane</keyword>
<dbReference type="RefSeq" id="WP_044756071.1">
    <property type="nucleotide sequence ID" value="NZ_CEDN01000022.1"/>
</dbReference>
<keyword evidence="1" id="KW-0472">Membrane</keyword>
<name>A0A116MRW8_STRSU</name>